<evidence type="ECO:0000313" key="1">
    <source>
        <dbReference type="EMBL" id="TWX68083.1"/>
    </source>
</evidence>
<keyword evidence="2" id="KW-1185">Reference proteome</keyword>
<dbReference type="OrthoDB" id="8911656at2"/>
<reference evidence="1 2" key="1">
    <citation type="submission" date="2019-07" db="EMBL/GenBank/DDBJ databases">
        <title>Genomes of sea-ice associated Colwellia species.</title>
        <authorList>
            <person name="Bowman J.P."/>
        </authorList>
    </citation>
    <scope>NUCLEOTIDE SEQUENCE [LARGE SCALE GENOMIC DNA]</scope>
    <source>
        <strain evidence="1 2">ACAM 459</strain>
    </source>
</reference>
<dbReference type="RefSeq" id="WP_146788367.1">
    <property type="nucleotide sequence ID" value="NZ_VOLT01000005.1"/>
</dbReference>
<name>A0A5C6QH52_9GAMM</name>
<gene>
    <name evidence="1" type="ORF">ESZ36_12530</name>
</gene>
<accession>A0A5C6QH52</accession>
<organism evidence="1 2">
    <name type="scientific">Colwellia demingiae</name>
    <dbReference type="NCBI Taxonomy" id="89401"/>
    <lineage>
        <taxon>Bacteria</taxon>
        <taxon>Pseudomonadati</taxon>
        <taxon>Pseudomonadota</taxon>
        <taxon>Gammaproteobacteria</taxon>
        <taxon>Alteromonadales</taxon>
        <taxon>Colwelliaceae</taxon>
        <taxon>Colwellia</taxon>
    </lineage>
</organism>
<comment type="caution">
    <text evidence="1">The sequence shown here is derived from an EMBL/GenBank/DDBJ whole genome shotgun (WGS) entry which is preliminary data.</text>
</comment>
<dbReference type="EMBL" id="VOLT01000005">
    <property type="protein sequence ID" value="TWX68083.1"/>
    <property type="molecule type" value="Genomic_DNA"/>
</dbReference>
<dbReference type="InterPro" id="IPR009057">
    <property type="entry name" value="Homeodomain-like_sf"/>
</dbReference>
<dbReference type="SUPFAM" id="SSF46689">
    <property type="entry name" value="Homeodomain-like"/>
    <property type="match status" value="1"/>
</dbReference>
<protein>
    <recommendedName>
        <fullName evidence="3">TetR/AcrR family transcriptional regulator</fullName>
    </recommendedName>
</protein>
<dbReference type="AlphaFoldDB" id="A0A5C6QH52"/>
<evidence type="ECO:0000313" key="2">
    <source>
        <dbReference type="Proteomes" id="UP000321822"/>
    </source>
</evidence>
<sequence length="207" mass="24118">MVTPVEKNVDCIIKPDGRKARSTVSRVKIVQAFLQLIGEGKITPRAEEVAKISGVGLRTVFRRFNEMELLYRELVPEIERTFEDMIVKPLEVNTWQDQLHESLIRKCAIYDKTMCYRVAIVYHSQHSPFLKDRLEKWLYVEEKAHKQILPFDYAENRTLYASLQAATSSDTWAQLRNMQNLSKEGAFEVMKSMKDMIVKSFIEQNPS</sequence>
<dbReference type="Gene3D" id="1.10.357.10">
    <property type="entry name" value="Tetracycline Repressor, domain 2"/>
    <property type="match status" value="1"/>
</dbReference>
<evidence type="ECO:0008006" key="3">
    <source>
        <dbReference type="Google" id="ProtNLM"/>
    </source>
</evidence>
<dbReference type="Proteomes" id="UP000321822">
    <property type="component" value="Unassembled WGS sequence"/>
</dbReference>
<proteinExistence type="predicted"/>